<keyword evidence="2 7" id="KW-0813">Transport</keyword>
<dbReference type="InterPro" id="IPR000109">
    <property type="entry name" value="POT_fam"/>
</dbReference>
<evidence type="ECO:0000256" key="6">
    <source>
        <dbReference type="ARBA" id="ARBA00023136"/>
    </source>
</evidence>
<gene>
    <name evidence="10" type="primary">dtpT</name>
    <name evidence="10" type="ORF">NCTC12112_01676</name>
</gene>
<dbReference type="PANTHER" id="PTHR23517:SF15">
    <property type="entry name" value="PROTON-DEPENDENT OLIGOPEPTIDE FAMILY TRANSPORT PROTEIN"/>
    <property type="match status" value="1"/>
</dbReference>
<evidence type="ECO:0000256" key="4">
    <source>
        <dbReference type="ARBA" id="ARBA00022692"/>
    </source>
</evidence>
<dbReference type="Proteomes" id="UP000249008">
    <property type="component" value="Chromosome 1"/>
</dbReference>
<feature type="transmembrane region" description="Helical" evidence="8">
    <location>
        <begin position="89"/>
        <end position="105"/>
    </location>
</feature>
<dbReference type="CDD" id="cd17346">
    <property type="entry name" value="MFS_DtpA_like"/>
    <property type="match status" value="1"/>
</dbReference>
<evidence type="ECO:0000256" key="3">
    <source>
        <dbReference type="ARBA" id="ARBA00022475"/>
    </source>
</evidence>
<comment type="subcellular location">
    <subcellularLocation>
        <location evidence="1">Cell membrane</location>
        <topology evidence="1">Multi-pass membrane protein</topology>
    </subcellularLocation>
    <subcellularLocation>
        <location evidence="7">Membrane</location>
        <topology evidence="7">Multi-pass membrane protein</topology>
    </subcellularLocation>
</comment>
<feature type="transmembrane region" description="Helical" evidence="8">
    <location>
        <begin position="289"/>
        <end position="313"/>
    </location>
</feature>
<keyword evidence="6 8" id="KW-0472">Membrane</keyword>
<feature type="transmembrane region" description="Helical" evidence="8">
    <location>
        <begin position="193"/>
        <end position="213"/>
    </location>
</feature>
<dbReference type="InterPro" id="IPR036259">
    <property type="entry name" value="MFS_trans_sf"/>
</dbReference>
<organism evidence="10 11">
    <name type="scientific">Fusobacterium ulcerans</name>
    <dbReference type="NCBI Taxonomy" id="861"/>
    <lineage>
        <taxon>Bacteria</taxon>
        <taxon>Fusobacteriati</taxon>
        <taxon>Fusobacteriota</taxon>
        <taxon>Fusobacteriia</taxon>
        <taxon>Fusobacteriales</taxon>
        <taxon>Fusobacteriaceae</taxon>
        <taxon>Fusobacterium</taxon>
    </lineage>
</organism>
<feature type="transmembrane region" description="Helical" evidence="8">
    <location>
        <begin position="391"/>
        <end position="411"/>
    </location>
</feature>
<evidence type="ECO:0000256" key="2">
    <source>
        <dbReference type="ARBA" id="ARBA00022448"/>
    </source>
</evidence>
<dbReference type="KEGG" id="ful:C4N20_15485"/>
<dbReference type="Gene3D" id="1.20.1250.20">
    <property type="entry name" value="MFS general substrate transporter like domains"/>
    <property type="match status" value="2"/>
</dbReference>
<evidence type="ECO:0000256" key="7">
    <source>
        <dbReference type="RuleBase" id="RU003755"/>
    </source>
</evidence>
<feature type="transmembrane region" description="Helical" evidence="8">
    <location>
        <begin position="417"/>
        <end position="439"/>
    </location>
</feature>
<dbReference type="SUPFAM" id="SSF103473">
    <property type="entry name" value="MFS general substrate transporter"/>
    <property type="match status" value="1"/>
</dbReference>
<dbReference type="EMBL" id="LS483487">
    <property type="protein sequence ID" value="SQJ03913.1"/>
    <property type="molecule type" value="Genomic_DNA"/>
</dbReference>
<feature type="transmembrane region" description="Helical" evidence="8">
    <location>
        <begin position="17"/>
        <end position="42"/>
    </location>
</feature>
<dbReference type="PANTHER" id="PTHR23517">
    <property type="entry name" value="RESISTANCE PROTEIN MDTM, PUTATIVE-RELATED-RELATED"/>
    <property type="match status" value="1"/>
</dbReference>
<feature type="transmembrane region" description="Helical" evidence="8">
    <location>
        <begin position="62"/>
        <end position="80"/>
    </location>
</feature>
<evidence type="ECO:0000259" key="9">
    <source>
        <dbReference type="PROSITE" id="PS50850"/>
    </source>
</evidence>
<evidence type="ECO:0000256" key="5">
    <source>
        <dbReference type="ARBA" id="ARBA00022989"/>
    </source>
</evidence>
<sequence>MLLDFINNLKRKYPSSFWLMCFTITWERFSYHGISTLLVLYFTTSVIKGGIGLSPKEATSLYGFYVGILHLTPLIGGWLSDRYLGQQKSIILGGAFISLGNFLLFTSSNIYQLYFGLLSIIIGNGFFKANGTNLVGNIYSHKSTLEREVAYSLFYMFINLGSFLAPFTAGLVADKFFAVRTITGEITHFGYKPMFLICSIIGIIWTVSFLCLAPKYLKDTGKSPCYTCKTEKKSIFSFDFTENEKKRIKAMGIISIFVILFWTSFYQSFSSITLYARDHVDRNLLGFIIPVPWFAALNAILGILFSPILAMLWSQLRKRNITIPVKISIGIFSMGIAFAFMTISVLTSGGMKANIIFIILAYVFNTLSELCVAPIGIAMFNCLSPKRYSTFFMGLWYMTMFFASIISGKVAGFTQDMGFLTIFLSLAVILFTMGSILYFSRKHLDNLMVVEDDCDCRII</sequence>
<keyword evidence="3" id="KW-1003">Cell membrane</keyword>
<dbReference type="Pfam" id="PF00854">
    <property type="entry name" value="PTR2"/>
    <property type="match status" value="2"/>
</dbReference>
<feature type="transmembrane region" description="Helical" evidence="8">
    <location>
        <begin position="250"/>
        <end position="269"/>
    </location>
</feature>
<proteinExistence type="inferred from homology"/>
<keyword evidence="5 8" id="KW-1133">Transmembrane helix</keyword>
<dbReference type="GeneID" id="78456229"/>
<comment type="similarity">
    <text evidence="7">Belongs to the major facilitator superfamily. Proton-dependent oligopeptide transporter (POT/PTR) (TC 2.A.17) family.</text>
</comment>
<feature type="transmembrane region" description="Helical" evidence="8">
    <location>
        <begin position="111"/>
        <end position="129"/>
    </location>
</feature>
<evidence type="ECO:0000256" key="1">
    <source>
        <dbReference type="ARBA" id="ARBA00004651"/>
    </source>
</evidence>
<dbReference type="PROSITE" id="PS50850">
    <property type="entry name" value="MFS"/>
    <property type="match status" value="1"/>
</dbReference>
<dbReference type="InterPro" id="IPR050171">
    <property type="entry name" value="MFS_Transporters"/>
</dbReference>
<evidence type="ECO:0000313" key="11">
    <source>
        <dbReference type="Proteomes" id="UP000249008"/>
    </source>
</evidence>
<protein>
    <submittedName>
        <fullName evidence="10">Di-/tripeptide transporter</fullName>
    </submittedName>
</protein>
<dbReference type="RefSeq" id="WP_005979949.1">
    <property type="nucleotide sequence ID" value="NZ_BAABXY010000001.1"/>
</dbReference>
<dbReference type="InterPro" id="IPR020846">
    <property type="entry name" value="MFS_dom"/>
</dbReference>
<dbReference type="GO" id="GO:1904680">
    <property type="term" value="F:peptide transmembrane transporter activity"/>
    <property type="evidence" value="ECO:0007669"/>
    <property type="project" value="InterPro"/>
</dbReference>
<evidence type="ECO:0000256" key="8">
    <source>
        <dbReference type="SAM" id="Phobius"/>
    </source>
</evidence>
<feature type="transmembrane region" description="Helical" evidence="8">
    <location>
        <begin position="325"/>
        <end position="349"/>
    </location>
</feature>
<evidence type="ECO:0000313" key="10">
    <source>
        <dbReference type="EMBL" id="SQJ03913.1"/>
    </source>
</evidence>
<dbReference type="GO" id="GO:0005886">
    <property type="term" value="C:plasma membrane"/>
    <property type="evidence" value="ECO:0007669"/>
    <property type="project" value="UniProtKB-SubCell"/>
</dbReference>
<name>A0AAX2JAK0_9FUSO</name>
<feature type="transmembrane region" description="Helical" evidence="8">
    <location>
        <begin position="355"/>
        <end position="379"/>
    </location>
</feature>
<dbReference type="PROSITE" id="PS01023">
    <property type="entry name" value="PTR2_2"/>
    <property type="match status" value="1"/>
</dbReference>
<dbReference type="InterPro" id="IPR018456">
    <property type="entry name" value="PTR2_symporter_CS"/>
</dbReference>
<dbReference type="AlphaFoldDB" id="A0AAX2JAK0"/>
<feature type="transmembrane region" description="Helical" evidence="8">
    <location>
        <begin position="149"/>
        <end position="173"/>
    </location>
</feature>
<reference evidence="10 11" key="1">
    <citation type="submission" date="2018-06" db="EMBL/GenBank/DDBJ databases">
        <authorList>
            <consortium name="Pathogen Informatics"/>
            <person name="Doyle S."/>
        </authorList>
    </citation>
    <scope>NUCLEOTIDE SEQUENCE [LARGE SCALE GENOMIC DNA]</scope>
    <source>
        <strain evidence="10 11">NCTC12112</strain>
    </source>
</reference>
<feature type="domain" description="Major facilitator superfamily (MFS) profile" evidence="9">
    <location>
        <begin position="21"/>
        <end position="445"/>
    </location>
</feature>
<keyword evidence="4 7" id="KW-0812">Transmembrane</keyword>
<dbReference type="GO" id="GO:0006857">
    <property type="term" value="P:oligopeptide transport"/>
    <property type="evidence" value="ECO:0007669"/>
    <property type="project" value="InterPro"/>
</dbReference>
<accession>A0AAX2JAK0</accession>
<dbReference type="InterPro" id="IPR005279">
    <property type="entry name" value="Dipep/tripep_permease"/>
</dbReference>